<dbReference type="AlphaFoldDB" id="A0A0S3K8F6"/>
<dbReference type="EMBL" id="JXLC01000030">
    <property type="protein sequence ID" value="OJG86995.1"/>
    <property type="molecule type" value="Genomic_DNA"/>
</dbReference>
<dbReference type="EMBL" id="CP013614">
    <property type="protein sequence ID" value="ALS00575.1"/>
    <property type="molecule type" value="Genomic_DNA"/>
</dbReference>
<dbReference type="KEGG" id="ess:ATZ33_04060"/>
<reference evidence="2 4" key="1">
    <citation type="submission" date="2014-12" db="EMBL/GenBank/DDBJ databases">
        <title>Draft genome sequences of 29 type strains of Enterococci.</title>
        <authorList>
            <person name="Zhong Z."/>
            <person name="Sun Z."/>
            <person name="Liu W."/>
            <person name="Zhang W."/>
            <person name="Zhang H."/>
        </authorList>
    </citation>
    <scope>NUCLEOTIDE SEQUENCE [LARGE SCALE GENOMIC DNA]</scope>
    <source>
        <strain evidence="2 4">DSM 22801</strain>
    </source>
</reference>
<dbReference type="CDD" id="cd04692">
    <property type="entry name" value="NUDIX_Hydrolase"/>
    <property type="match status" value="1"/>
</dbReference>
<dbReference type="Proteomes" id="UP000183039">
    <property type="component" value="Unassembled WGS sequence"/>
</dbReference>
<dbReference type="RefSeq" id="WP_071879029.1">
    <property type="nucleotide sequence ID" value="NZ_JXLC01000030.1"/>
</dbReference>
<dbReference type="GO" id="GO:0003824">
    <property type="term" value="F:catalytic activity"/>
    <property type="evidence" value="ECO:0007669"/>
    <property type="project" value="UniProtKB-ARBA"/>
</dbReference>
<proteinExistence type="predicted"/>
<dbReference type="SUPFAM" id="SSF55811">
    <property type="entry name" value="Nudix"/>
    <property type="match status" value="1"/>
</dbReference>
<reference evidence="1 3" key="2">
    <citation type="submission" date="2015-12" db="EMBL/GenBank/DDBJ databases">
        <authorList>
            <person name="Lauer A."/>
            <person name="Humrighouse B."/>
            <person name="Loparev V."/>
            <person name="Shewmaker P.L."/>
            <person name="Whitney A.M."/>
            <person name="McLaughlin R.W."/>
        </authorList>
    </citation>
    <scope>NUCLEOTIDE SEQUENCE [LARGE SCALE GENOMIC DNA]</scope>
    <source>
        <strain evidence="1 3">LMG 23085</strain>
    </source>
</reference>
<dbReference type="Proteomes" id="UP000065511">
    <property type="component" value="Chromosome"/>
</dbReference>
<protein>
    <submittedName>
        <fullName evidence="2">Uncharacterized protein</fullName>
    </submittedName>
</protein>
<evidence type="ECO:0000313" key="2">
    <source>
        <dbReference type="EMBL" id="OJG86995.1"/>
    </source>
</evidence>
<sequence length="214" mass="25057">MSESEVLKIFDRNYQLIGTATRQETHAQGLWHETFHCWFYTMKENELIIYFQKRSSVKKDFPNQLDITAAGHLLAQETVIDGFREVQEELGMDISSDQAHFLGIFPVEIHLENFIDNEFTNVYLVEREILLGEFKLQEEEVASLFPISLTLLKKLFTDPSAEATLTGYTQENKQQKIITEHFSKKDFCVNAQSYYDRLIESFEKILENQIRTID</sequence>
<dbReference type="PANTHER" id="PTHR10885:SF0">
    <property type="entry name" value="ISOPENTENYL-DIPHOSPHATE DELTA-ISOMERASE"/>
    <property type="match status" value="1"/>
</dbReference>
<gene>
    <name evidence="1" type="ORF">ATZ33_04060</name>
    <name evidence="2" type="ORF">RV15_GL002288</name>
</gene>
<dbReference type="OrthoDB" id="9780586at2"/>
<evidence type="ECO:0000313" key="1">
    <source>
        <dbReference type="EMBL" id="ALS00575.1"/>
    </source>
</evidence>
<evidence type="ECO:0000313" key="3">
    <source>
        <dbReference type="Proteomes" id="UP000065511"/>
    </source>
</evidence>
<dbReference type="PANTHER" id="PTHR10885">
    <property type="entry name" value="ISOPENTENYL-DIPHOSPHATE DELTA-ISOMERASE"/>
    <property type="match status" value="1"/>
</dbReference>
<organism evidence="2 4">
    <name type="scientific">Enterococcus silesiacus</name>
    <dbReference type="NCBI Taxonomy" id="332949"/>
    <lineage>
        <taxon>Bacteria</taxon>
        <taxon>Bacillati</taxon>
        <taxon>Bacillota</taxon>
        <taxon>Bacilli</taxon>
        <taxon>Lactobacillales</taxon>
        <taxon>Enterococcaceae</taxon>
        <taxon>Enterococcus</taxon>
    </lineage>
</organism>
<dbReference type="InterPro" id="IPR015797">
    <property type="entry name" value="NUDIX_hydrolase-like_dom_sf"/>
</dbReference>
<keyword evidence="3" id="KW-1185">Reference proteome</keyword>
<dbReference type="Gene3D" id="3.90.79.10">
    <property type="entry name" value="Nucleoside Triphosphate Pyrophosphohydrolase"/>
    <property type="match status" value="1"/>
</dbReference>
<evidence type="ECO:0000313" key="4">
    <source>
        <dbReference type="Proteomes" id="UP000183039"/>
    </source>
</evidence>
<name>A0A0S3K8F6_9ENTE</name>
<accession>A0A0S3K8F6</accession>